<dbReference type="InterPro" id="IPR018247">
    <property type="entry name" value="EF_Hand_1_Ca_BS"/>
</dbReference>
<sequence>MISPLPYHRTRGKSRLEMLHLAFDHLDLDGSGDLARHEVVGFCRGMNPEASEEEVREMFRAMDEEGGDDDGRIDREEYIQARSIVHWSPYDRVGVVNADP</sequence>
<keyword evidence="1" id="KW-0106">Calcium</keyword>
<gene>
    <name evidence="3" type="ORF">MICPUCDRAFT_52194</name>
</gene>
<dbReference type="Proteomes" id="UP000001876">
    <property type="component" value="Unassembled WGS sequence"/>
</dbReference>
<evidence type="ECO:0000256" key="1">
    <source>
        <dbReference type="ARBA" id="ARBA00022837"/>
    </source>
</evidence>
<reference evidence="3 4" key="1">
    <citation type="journal article" date="2009" name="Science">
        <title>Green evolution and dynamic adaptations revealed by genomes of the marine picoeukaryotes Micromonas.</title>
        <authorList>
            <person name="Worden A.Z."/>
            <person name="Lee J.H."/>
            <person name="Mock T."/>
            <person name="Rouze P."/>
            <person name="Simmons M.P."/>
            <person name="Aerts A.L."/>
            <person name="Allen A.E."/>
            <person name="Cuvelier M.L."/>
            <person name="Derelle E."/>
            <person name="Everett M.V."/>
            <person name="Foulon E."/>
            <person name="Grimwood J."/>
            <person name="Gundlach H."/>
            <person name="Henrissat B."/>
            <person name="Napoli C."/>
            <person name="McDonald S.M."/>
            <person name="Parker M.S."/>
            <person name="Rombauts S."/>
            <person name="Salamov A."/>
            <person name="Von Dassow P."/>
            <person name="Badger J.H."/>
            <person name="Coutinho P.M."/>
            <person name="Demir E."/>
            <person name="Dubchak I."/>
            <person name="Gentemann C."/>
            <person name="Eikrem W."/>
            <person name="Gready J.E."/>
            <person name="John U."/>
            <person name="Lanier W."/>
            <person name="Lindquist E.A."/>
            <person name="Lucas S."/>
            <person name="Mayer K.F."/>
            <person name="Moreau H."/>
            <person name="Not F."/>
            <person name="Otillar R."/>
            <person name="Panaud O."/>
            <person name="Pangilinan J."/>
            <person name="Paulsen I."/>
            <person name="Piegu B."/>
            <person name="Poliakov A."/>
            <person name="Robbens S."/>
            <person name="Schmutz J."/>
            <person name="Toulza E."/>
            <person name="Wyss T."/>
            <person name="Zelensky A."/>
            <person name="Zhou K."/>
            <person name="Armbrust E.V."/>
            <person name="Bhattacharya D."/>
            <person name="Goodenough U.W."/>
            <person name="Van de Peer Y."/>
            <person name="Grigoriev I.V."/>
        </authorList>
    </citation>
    <scope>NUCLEOTIDE SEQUENCE [LARGE SCALE GENOMIC DNA]</scope>
    <source>
        <strain evidence="3 4">CCMP1545</strain>
    </source>
</reference>
<dbReference type="EMBL" id="GG663746">
    <property type="protein sequence ID" value="EEH53443.1"/>
    <property type="molecule type" value="Genomic_DNA"/>
</dbReference>
<dbReference type="SMART" id="SM00054">
    <property type="entry name" value="EFh"/>
    <property type="match status" value="2"/>
</dbReference>
<dbReference type="PROSITE" id="PS50222">
    <property type="entry name" value="EF_HAND_2"/>
    <property type="match status" value="2"/>
</dbReference>
<dbReference type="RefSeq" id="XP_003062624.1">
    <property type="nucleotide sequence ID" value="XM_003062578.1"/>
</dbReference>
<feature type="domain" description="EF-hand" evidence="2">
    <location>
        <begin position="50"/>
        <end position="88"/>
    </location>
</feature>
<accession>C1N3J2</accession>
<dbReference type="Pfam" id="PF13499">
    <property type="entry name" value="EF-hand_7"/>
    <property type="match status" value="1"/>
</dbReference>
<protein>
    <submittedName>
        <fullName evidence="3">Predicted protein</fullName>
    </submittedName>
</protein>
<dbReference type="SUPFAM" id="SSF47473">
    <property type="entry name" value="EF-hand"/>
    <property type="match status" value="1"/>
</dbReference>
<dbReference type="CDD" id="cd00051">
    <property type="entry name" value="EFh"/>
    <property type="match status" value="1"/>
</dbReference>
<dbReference type="InterPro" id="IPR002048">
    <property type="entry name" value="EF_hand_dom"/>
</dbReference>
<dbReference type="GeneID" id="9688064"/>
<dbReference type="Gene3D" id="1.10.238.10">
    <property type="entry name" value="EF-hand"/>
    <property type="match status" value="1"/>
</dbReference>
<name>C1N3J2_MICPC</name>
<dbReference type="InterPro" id="IPR011992">
    <property type="entry name" value="EF-hand-dom_pair"/>
</dbReference>
<evidence type="ECO:0000313" key="4">
    <source>
        <dbReference type="Proteomes" id="UP000001876"/>
    </source>
</evidence>
<dbReference type="AlphaFoldDB" id="C1N3J2"/>
<evidence type="ECO:0000313" key="3">
    <source>
        <dbReference type="EMBL" id="EEH53443.1"/>
    </source>
</evidence>
<dbReference type="GO" id="GO:0005509">
    <property type="term" value="F:calcium ion binding"/>
    <property type="evidence" value="ECO:0007669"/>
    <property type="project" value="InterPro"/>
</dbReference>
<proteinExistence type="predicted"/>
<keyword evidence="4" id="KW-1185">Reference proteome</keyword>
<evidence type="ECO:0000259" key="2">
    <source>
        <dbReference type="PROSITE" id="PS50222"/>
    </source>
</evidence>
<organism evidence="4">
    <name type="scientific">Micromonas pusilla (strain CCMP1545)</name>
    <name type="common">Picoplanktonic green alga</name>
    <dbReference type="NCBI Taxonomy" id="564608"/>
    <lineage>
        <taxon>Eukaryota</taxon>
        <taxon>Viridiplantae</taxon>
        <taxon>Chlorophyta</taxon>
        <taxon>Mamiellophyceae</taxon>
        <taxon>Mamiellales</taxon>
        <taxon>Mamiellaceae</taxon>
        <taxon>Micromonas</taxon>
    </lineage>
</organism>
<feature type="domain" description="EF-hand" evidence="2">
    <location>
        <begin position="14"/>
        <end position="49"/>
    </location>
</feature>
<dbReference type="KEGG" id="mpp:MICPUCDRAFT_52194"/>
<dbReference type="PROSITE" id="PS00018">
    <property type="entry name" value="EF_HAND_1"/>
    <property type="match status" value="1"/>
</dbReference>